<feature type="region of interest" description="Disordered" evidence="1">
    <location>
        <begin position="73"/>
        <end position="170"/>
    </location>
</feature>
<feature type="compositionally biased region" description="Polar residues" evidence="1">
    <location>
        <begin position="79"/>
        <end position="88"/>
    </location>
</feature>
<dbReference type="Proteomes" id="UP000541558">
    <property type="component" value="Unassembled WGS sequence"/>
</dbReference>
<evidence type="ECO:0000256" key="1">
    <source>
        <dbReference type="SAM" id="MobiDB-lite"/>
    </source>
</evidence>
<dbReference type="EMBL" id="JAACJK010000002">
    <property type="protein sequence ID" value="KAF5341131.1"/>
    <property type="molecule type" value="Genomic_DNA"/>
</dbReference>
<keyword evidence="3" id="KW-1185">Reference proteome</keyword>
<dbReference type="PANTHER" id="PTHR46579">
    <property type="entry name" value="F5/8 TYPE C DOMAIN-CONTAINING PROTEIN-RELATED"/>
    <property type="match status" value="1"/>
</dbReference>
<name>A0A8H5CHE3_9AGAR</name>
<organism evidence="2 3">
    <name type="scientific">Ephemerocybe angulata</name>
    <dbReference type="NCBI Taxonomy" id="980116"/>
    <lineage>
        <taxon>Eukaryota</taxon>
        <taxon>Fungi</taxon>
        <taxon>Dikarya</taxon>
        <taxon>Basidiomycota</taxon>
        <taxon>Agaricomycotina</taxon>
        <taxon>Agaricomycetes</taxon>
        <taxon>Agaricomycetidae</taxon>
        <taxon>Agaricales</taxon>
        <taxon>Agaricineae</taxon>
        <taxon>Psathyrellaceae</taxon>
        <taxon>Ephemerocybe</taxon>
    </lineage>
</organism>
<evidence type="ECO:0000313" key="3">
    <source>
        <dbReference type="Proteomes" id="UP000541558"/>
    </source>
</evidence>
<evidence type="ECO:0000313" key="2">
    <source>
        <dbReference type="EMBL" id="KAF5341131.1"/>
    </source>
</evidence>
<dbReference type="OrthoDB" id="2669721at2759"/>
<accession>A0A8H5CHE3</accession>
<dbReference type="Pfam" id="PF02992">
    <property type="entry name" value="Transposase_21"/>
    <property type="match status" value="1"/>
</dbReference>
<dbReference type="AlphaFoldDB" id="A0A8H5CHE3"/>
<proteinExistence type="predicted"/>
<feature type="compositionally biased region" description="Acidic residues" evidence="1">
    <location>
        <begin position="155"/>
        <end position="165"/>
    </location>
</feature>
<dbReference type="PANTHER" id="PTHR46579:SF1">
    <property type="entry name" value="F5_8 TYPE C DOMAIN-CONTAINING PROTEIN"/>
    <property type="match status" value="1"/>
</dbReference>
<dbReference type="InterPro" id="IPR004242">
    <property type="entry name" value="Transposase_21"/>
</dbReference>
<reference evidence="2 3" key="1">
    <citation type="journal article" date="2020" name="ISME J.">
        <title>Uncovering the hidden diversity of litter-decomposition mechanisms in mushroom-forming fungi.</title>
        <authorList>
            <person name="Floudas D."/>
            <person name="Bentzer J."/>
            <person name="Ahren D."/>
            <person name="Johansson T."/>
            <person name="Persson P."/>
            <person name="Tunlid A."/>
        </authorList>
    </citation>
    <scope>NUCLEOTIDE SEQUENCE [LARGE SCALE GENOMIC DNA]</scope>
    <source>
        <strain evidence="2 3">CBS 175.51</strain>
    </source>
</reference>
<sequence length="1025" mass="114688">MAPRTSLKYAPDRPLSLPDKPGRFIDSSNGAVKFCCDCRAQCQGNMTLVSESTYYRHKRDTVSAQAGLTVGAPAAGALEQQSPATSSRSFDDEDTDDDGDWNMGGGGEEGSRTPQPLSPPHEHPGQPDPEQEQEVQNQPNASSGNQVEAGPMPEAEGEAVEDPDDPTPITNLTELQHALDFINALKAASLDKSGLDPSVIEQLRQPIESILDIDNPDDPDLRISLEVYLATGNASEATYNKIKASIEKRTPEVQLYTLDRLKRKIGKLTGLIPLVNDMTFREEGQMPVLLREALRCIREWTATLLHHPHCPQIQAYYANPEMAENMSYRQKKTEEIIEEYTGDDGSIELPEYFDYICGSEYLKAVKDGKIKKEDCVLLLSIDGAQLYEHKASDCWIYIWVIMDLPPDMRYKKKHVLPGGFIPGPKKPKNVDSFLFPGLEHLASLQVEGLRVWNAKIDKTFTSRPFWIFGTADGPGMVYLNGLVGHNGYMGCRLYCPIKGRRGGKYAKKYYPALLKLDNLVLEGSDHPDVDPRTIADPSGSHHWYDAQLRRVLAARNMKDYVDLRRDTGISKPSIFSGISEQHRFTLPGSFPSDLMHLISLNITDVLLNLLRGNLDRGEHDNAEDWDWAALTGAFWDSSGEVVEKMRRYLPGSFDRPPRNPAKKISSGYKAREYLSYVYGMLPGLLVGVLPDKYHKNFCLLLRGIHLILQRKITKEELILAHESLVTFCLEYEELYVQRNPERVHFVRYCIHNLLHLASETVRIGPLCLLAQWTMERAIGYLTQELRQPSNPYHNLSERGLRRAQVNALNAMVGDLEPEPSPPANSIDFGDGYLLMAPKGAVHTMEDSERQAFTKFLQSTGHDIPDGAEVTTAPWARLLLPTGQIARTAWKELAKSDDAPLRISRMVKMKLGDEIRFGEIAYFFQAPVRGTNTALAMVSMCEKPIQGFLDESYGMLCITKWETGSNLVVVEAKSIDSVVAFLPFDQMPGYSFLFEDFGLDVAMLSNDSYTVDENTGEIATDVPTDA</sequence>
<feature type="compositionally biased region" description="Acidic residues" evidence="1">
    <location>
        <begin position="91"/>
        <end position="100"/>
    </location>
</feature>
<protein>
    <submittedName>
        <fullName evidence="2">Uncharacterized protein</fullName>
    </submittedName>
</protein>
<gene>
    <name evidence="2" type="ORF">D9611_005852</name>
</gene>
<feature type="region of interest" description="Disordered" evidence="1">
    <location>
        <begin position="1"/>
        <end position="22"/>
    </location>
</feature>
<comment type="caution">
    <text evidence="2">The sequence shown here is derived from an EMBL/GenBank/DDBJ whole genome shotgun (WGS) entry which is preliminary data.</text>
</comment>